<dbReference type="Proteomes" id="UP001642464">
    <property type="component" value="Unassembled WGS sequence"/>
</dbReference>
<evidence type="ECO:0000313" key="2">
    <source>
        <dbReference type="Proteomes" id="UP001642464"/>
    </source>
</evidence>
<sequence length="832" mass="93564">MREHPKCRHIFADVQVFKDLSGWCYHCNMAHNISSEEFKLDLFICGPSCKDLSRLNNSRIHAVGCYGKDENDQVGTSGPTYHFGFKRDWTRLDSQHFLTPQRRNRIWGIATLVTGHQGASEAVSADFADCLKSMQSHSLFPRDDVFMDLPAAPVKQGRHEEILEKVKMMNPGKTDMYVDLSTSIDGGRLMAGDGVCPCISTNHPVFSTRMDRYLTTGDFLNLQGFFQSAISESTRCELLANPGFALDLLGNSFTSTVCQAVLLSAFAVTPATWETVINRLKSYMYERHQYMKGLDREGMRAYDEAVDKKIHNPAEYVKSLNLKGFFRCCIYKWKKSRVQQQWTLICQAAPKLAKRFKEVPNCLRKMIGLGVKFNIRTKQDGASSTLPVGFENVIADYAAERISLGEEVTNRFIKNTLAIGIDQWNHAVSMVHEKDPKELLALLESATDEKELEDQVESLQRKLNVQLPRISLKQTEGLVFDVEAEAKDTAAVKSGICANVGIEQWLSALDALRADAYAIDSLNRFESLGMCKGELLELVEPPNMQTGEDELDHLQDLRRCHLEGQRRGDEANSSWMDKREKQLLFSKKTCSLAGRIRKNANQERLRRELFSLVIFMSSDPTELLVQAGSGEARRLVLLEGMPQSPNLPDFIDQGLAEGAIAAALEQGKHEQEEDRDEGDVELEGWIDEQNAIMEQDALCDGGSDLEEILAFSDEEEGLAEVIPSGKYVAVKSFHHRPVFKSLEEKGLTHLPQGGVHISYHKTSRTWSGYYPGRESSGLCYTHGGKTKRTEGEALVKAIKGVLSAHLEKYPRDRMWRAQYDKVVKYEATCASL</sequence>
<keyword evidence="2" id="KW-1185">Reference proteome</keyword>
<protein>
    <submittedName>
        <fullName evidence="1">Mitochondrial</fullName>
    </submittedName>
</protein>
<comment type="caution">
    <text evidence="1">The sequence shown here is derived from an EMBL/GenBank/DDBJ whole genome shotgun (WGS) entry which is preliminary data.</text>
</comment>
<dbReference type="EMBL" id="CAXAMM010004558">
    <property type="protein sequence ID" value="CAK9004040.1"/>
    <property type="molecule type" value="Genomic_DNA"/>
</dbReference>
<reference evidence="1 2" key="1">
    <citation type="submission" date="2024-02" db="EMBL/GenBank/DDBJ databases">
        <authorList>
            <person name="Chen Y."/>
            <person name="Shah S."/>
            <person name="Dougan E. K."/>
            <person name="Thang M."/>
            <person name="Chan C."/>
        </authorList>
    </citation>
    <scope>NUCLEOTIDE SEQUENCE [LARGE SCALE GENOMIC DNA]</scope>
</reference>
<proteinExistence type="predicted"/>
<dbReference type="InterPro" id="IPR029063">
    <property type="entry name" value="SAM-dependent_MTases_sf"/>
</dbReference>
<name>A0ABP0IN69_9DINO</name>
<dbReference type="SUPFAM" id="SSF53335">
    <property type="entry name" value="S-adenosyl-L-methionine-dependent methyltransferases"/>
    <property type="match status" value="1"/>
</dbReference>
<organism evidence="1 2">
    <name type="scientific">Durusdinium trenchii</name>
    <dbReference type="NCBI Taxonomy" id="1381693"/>
    <lineage>
        <taxon>Eukaryota</taxon>
        <taxon>Sar</taxon>
        <taxon>Alveolata</taxon>
        <taxon>Dinophyceae</taxon>
        <taxon>Suessiales</taxon>
        <taxon>Symbiodiniaceae</taxon>
        <taxon>Durusdinium</taxon>
    </lineage>
</organism>
<accession>A0ABP0IN69</accession>
<evidence type="ECO:0000313" key="1">
    <source>
        <dbReference type="EMBL" id="CAK9004040.1"/>
    </source>
</evidence>
<gene>
    <name evidence="1" type="ORF">SCF082_LOCUS8016</name>
</gene>